<dbReference type="InterPro" id="IPR004111">
    <property type="entry name" value="Repressor_TetR_C"/>
</dbReference>
<accession>A0ABP7TXH4</accession>
<dbReference type="SUPFAM" id="SSF48498">
    <property type="entry name" value="Tetracyclin repressor-like, C-terminal domain"/>
    <property type="match status" value="1"/>
</dbReference>
<protein>
    <submittedName>
        <fullName evidence="7">TetR/AcrR family transcriptional regulator C-terminal domain-containing protein</fullName>
    </submittedName>
</protein>
<evidence type="ECO:0000256" key="4">
    <source>
        <dbReference type="ARBA" id="ARBA00023163"/>
    </source>
</evidence>
<name>A0ABP7TXH4_9PSEU</name>
<dbReference type="RefSeq" id="WP_344884243.1">
    <property type="nucleotide sequence ID" value="NZ_BAABAL010000021.1"/>
</dbReference>
<keyword evidence="1" id="KW-0678">Repressor</keyword>
<dbReference type="Pfam" id="PF00440">
    <property type="entry name" value="TetR_N"/>
    <property type="match status" value="1"/>
</dbReference>
<proteinExistence type="predicted"/>
<dbReference type="Gene3D" id="1.10.357.10">
    <property type="entry name" value="Tetracycline Repressor, domain 2"/>
    <property type="match status" value="1"/>
</dbReference>
<keyword evidence="8" id="KW-1185">Reference proteome</keyword>
<dbReference type="InterPro" id="IPR036271">
    <property type="entry name" value="Tet_transcr_reg_TetR-rel_C_sf"/>
</dbReference>
<dbReference type="PANTHER" id="PTHR30055">
    <property type="entry name" value="HTH-TYPE TRANSCRIPTIONAL REGULATOR RUTR"/>
    <property type="match status" value="1"/>
</dbReference>
<keyword evidence="3 5" id="KW-0238">DNA-binding</keyword>
<dbReference type="SUPFAM" id="SSF46689">
    <property type="entry name" value="Homeodomain-like"/>
    <property type="match status" value="1"/>
</dbReference>
<dbReference type="Proteomes" id="UP001501747">
    <property type="component" value="Unassembled WGS sequence"/>
</dbReference>
<dbReference type="PROSITE" id="PS50977">
    <property type="entry name" value="HTH_TETR_2"/>
    <property type="match status" value="1"/>
</dbReference>
<evidence type="ECO:0000256" key="1">
    <source>
        <dbReference type="ARBA" id="ARBA00022491"/>
    </source>
</evidence>
<sequence length="203" mass="21673">MPRPKSLTPDQIATAAMSVLDRDGLDGLSMRALAQELGMGTMSLYRYVSDRDQVEELVVDLVLGAVDLNVARGTPAKRLGVLADRVRVAVSGHPAVVPLLLTHRHSSPSSRRWGEAVLTVLTEAGLTGKRRVIAFRAVLAHVFGALQVAHFGPLSGPGTAALAELPPEEFPLLAETAARARTVAPEEEFRKGFEILVRGLGLS</sequence>
<evidence type="ECO:0000313" key="8">
    <source>
        <dbReference type="Proteomes" id="UP001501747"/>
    </source>
</evidence>
<gene>
    <name evidence="7" type="ORF">GCM10022247_67270</name>
</gene>
<evidence type="ECO:0000313" key="7">
    <source>
        <dbReference type="EMBL" id="GAA4032776.1"/>
    </source>
</evidence>
<comment type="caution">
    <text evidence="7">The sequence shown here is derived from an EMBL/GenBank/DDBJ whole genome shotgun (WGS) entry which is preliminary data.</text>
</comment>
<organism evidence="7 8">
    <name type="scientific">Allokutzneria multivorans</name>
    <dbReference type="NCBI Taxonomy" id="1142134"/>
    <lineage>
        <taxon>Bacteria</taxon>
        <taxon>Bacillati</taxon>
        <taxon>Actinomycetota</taxon>
        <taxon>Actinomycetes</taxon>
        <taxon>Pseudonocardiales</taxon>
        <taxon>Pseudonocardiaceae</taxon>
        <taxon>Allokutzneria</taxon>
    </lineage>
</organism>
<evidence type="ECO:0000256" key="2">
    <source>
        <dbReference type="ARBA" id="ARBA00023015"/>
    </source>
</evidence>
<dbReference type="EMBL" id="BAABAL010000021">
    <property type="protein sequence ID" value="GAA4032776.1"/>
    <property type="molecule type" value="Genomic_DNA"/>
</dbReference>
<evidence type="ECO:0000256" key="5">
    <source>
        <dbReference type="PROSITE-ProRule" id="PRU00335"/>
    </source>
</evidence>
<dbReference type="InterPro" id="IPR001647">
    <property type="entry name" value="HTH_TetR"/>
</dbReference>
<dbReference type="PRINTS" id="PR00400">
    <property type="entry name" value="TETREPRESSOR"/>
</dbReference>
<evidence type="ECO:0000256" key="3">
    <source>
        <dbReference type="ARBA" id="ARBA00023125"/>
    </source>
</evidence>
<dbReference type="Pfam" id="PF02909">
    <property type="entry name" value="TetR_C_1"/>
    <property type="match status" value="1"/>
</dbReference>
<feature type="domain" description="HTH tetR-type" evidence="6">
    <location>
        <begin position="6"/>
        <end position="66"/>
    </location>
</feature>
<dbReference type="InterPro" id="IPR003012">
    <property type="entry name" value="Tet_transcr_reg_TetR"/>
</dbReference>
<feature type="DNA-binding region" description="H-T-H motif" evidence="5">
    <location>
        <begin position="29"/>
        <end position="48"/>
    </location>
</feature>
<dbReference type="InterPro" id="IPR050109">
    <property type="entry name" value="HTH-type_TetR-like_transc_reg"/>
</dbReference>
<reference evidence="8" key="1">
    <citation type="journal article" date="2019" name="Int. J. Syst. Evol. Microbiol.">
        <title>The Global Catalogue of Microorganisms (GCM) 10K type strain sequencing project: providing services to taxonomists for standard genome sequencing and annotation.</title>
        <authorList>
            <consortium name="The Broad Institute Genomics Platform"/>
            <consortium name="The Broad Institute Genome Sequencing Center for Infectious Disease"/>
            <person name="Wu L."/>
            <person name="Ma J."/>
        </authorList>
    </citation>
    <scope>NUCLEOTIDE SEQUENCE [LARGE SCALE GENOMIC DNA]</scope>
    <source>
        <strain evidence="8">JCM 17342</strain>
    </source>
</reference>
<dbReference type="InterPro" id="IPR009057">
    <property type="entry name" value="Homeodomain-like_sf"/>
</dbReference>
<evidence type="ECO:0000259" key="6">
    <source>
        <dbReference type="PROSITE" id="PS50977"/>
    </source>
</evidence>
<keyword evidence="4" id="KW-0804">Transcription</keyword>
<keyword evidence="2" id="KW-0805">Transcription regulation</keyword>
<dbReference type="PANTHER" id="PTHR30055:SF151">
    <property type="entry name" value="TRANSCRIPTIONAL REGULATORY PROTEIN"/>
    <property type="match status" value="1"/>
</dbReference>